<evidence type="ECO:0000256" key="1">
    <source>
        <dbReference type="SAM" id="MobiDB-lite"/>
    </source>
</evidence>
<proteinExistence type="predicted"/>
<keyword evidence="4" id="KW-1185">Reference proteome</keyword>
<feature type="chain" id="PRO_5040857145" evidence="2">
    <location>
        <begin position="28"/>
        <end position="206"/>
    </location>
</feature>
<dbReference type="Proteomes" id="UP001149163">
    <property type="component" value="Unassembled WGS sequence"/>
</dbReference>
<dbReference type="RefSeq" id="XP_056544050.1">
    <property type="nucleotide sequence ID" value="XM_056685308.1"/>
</dbReference>
<dbReference type="OrthoDB" id="4522839at2759"/>
<name>A0A9W9LN57_9EURO</name>
<sequence length="206" mass="22744">MARTNLRGLLTAFLFLFFAASIAPVHSYPTTLSNTTQALSKRTPNPKIPTAEEAAKHLKKLGPGKQVFYRDTTHEAPSHYARKIGGGLLANADDGDGWANLEGGPFRERALRVIDNKPTWSEIEVDKAVQAVSNGYALNAEGDVVVVLPYNIPNTFSFWDGEFEVLKKNENVDKILAFDMNNPTVEPKGSPRELWPKEQPKTEHAG</sequence>
<reference evidence="3" key="2">
    <citation type="journal article" date="2023" name="IMA Fungus">
        <title>Comparative genomic study of the Penicillium genus elucidates a diverse pangenome and 15 lateral gene transfer events.</title>
        <authorList>
            <person name="Petersen C."/>
            <person name="Sorensen T."/>
            <person name="Nielsen M.R."/>
            <person name="Sondergaard T.E."/>
            <person name="Sorensen J.L."/>
            <person name="Fitzpatrick D.A."/>
            <person name="Frisvad J.C."/>
            <person name="Nielsen K.L."/>
        </authorList>
    </citation>
    <scope>NUCLEOTIDE SEQUENCE</scope>
    <source>
        <strain evidence="3">IBT 26290</strain>
    </source>
</reference>
<dbReference type="GeneID" id="81424484"/>
<organism evidence="3 4">
    <name type="scientific">Penicillium canariense</name>
    <dbReference type="NCBI Taxonomy" id="189055"/>
    <lineage>
        <taxon>Eukaryota</taxon>
        <taxon>Fungi</taxon>
        <taxon>Dikarya</taxon>
        <taxon>Ascomycota</taxon>
        <taxon>Pezizomycotina</taxon>
        <taxon>Eurotiomycetes</taxon>
        <taxon>Eurotiomycetidae</taxon>
        <taxon>Eurotiales</taxon>
        <taxon>Aspergillaceae</taxon>
        <taxon>Penicillium</taxon>
    </lineage>
</organism>
<dbReference type="AlphaFoldDB" id="A0A9W9LN57"/>
<protein>
    <submittedName>
        <fullName evidence="3">Uncharacterized protein</fullName>
    </submittedName>
</protein>
<feature type="signal peptide" evidence="2">
    <location>
        <begin position="1"/>
        <end position="27"/>
    </location>
</feature>
<comment type="caution">
    <text evidence="3">The sequence shown here is derived from an EMBL/GenBank/DDBJ whole genome shotgun (WGS) entry which is preliminary data.</text>
</comment>
<feature type="compositionally biased region" description="Basic and acidic residues" evidence="1">
    <location>
        <begin position="189"/>
        <end position="206"/>
    </location>
</feature>
<evidence type="ECO:0000313" key="4">
    <source>
        <dbReference type="Proteomes" id="UP001149163"/>
    </source>
</evidence>
<dbReference type="EMBL" id="JAPQKN010000002">
    <property type="protein sequence ID" value="KAJ5167589.1"/>
    <property type="molecule type" value="Genomic_DNA"/>
</dbReference>
<keyword evidence="2" id="KW-0732">Signal</keyword>
<gene>
    <name evidence="3" type="ORF">N7482_003183</name>
</gene>
<accession>A0A9W9LN57</accession>
<evidence type="ECO:0000256" key="2">
    <source>
        <dbReference type="SAM" id="SignalP"/>
    </source>
</evidence>
<reference evidence="3" key="1">
    <citation type="submission" date="2022-11" db="EMBL/GenBank/DDBJ databases">
        <authorList>
            <person name="Petersen C."/>
        </authorList>
    </citation>
    <scope>NUCLEOTIDE SEQUENCE</scope>
    <source>
        <strain evidence="3">IBT 26290</strain>
    </source>
</reference>
<feature type="region of interest" description="Disordered" evidence="1">
    <location>
        <begin position="183"/>
        <end position="206"/>
    </location>
</feature>
<evidence type="ECO:0000313" key="3">
    <source>
        <dbReference type="EMBL" id="KAJ5167589.1"/>
    </source>
</evidence>